<protein>
    <submittedName>
        <fullName evidence="1">Uncharacterized protein</fullName>
    </submittedName>
</protein>
<comment type="caution">
    <text evidence="1">The sequence shown here is derived from an EMBL/GenBank/DDBJ whole genome shotgun (WGS) entry which is preliminary data.</text>
</comment>
<evidence type="ECO:0000313" key="1">
    <source>
        <dbReference type="EMBL" id="GAG00257.1"/>
    </source>
</evidence>
<proteinExistence type="predicted"/>
<accession>X0ULT6</accession>
<dbReference type="AlphaFoldDB" id="X0ULT6"/>
<reference evidence="1" key="1">
    <citation type="journal article" date="2014" name="Front. Microbiol.">
        <title>High frequency of phylogenetically diverse reductive dehalogenase-homologous genes in deep subseafloor sedimentary metagenomes.</title>
        <authorList>
            <person name="Kawai M."/>
            <person name="Futagami T."/>
            <person name="Toyoda A."/>
            <person name="Takaki Y."/>
            <person name="Nishi S."/>
            <person name="Hori S."/>
            <person name="Arai W."/>
            <person name="Tsubouchi T."/>
            <person name="Morono Y."/>
            <person name="Uchiyama I."/>
            <person name="Ito T."/>
            <person name="Fujiyama A."/>
            <person name="Inagaki F."/>
            <person name="Takami H."/>
        </authorList>
    </citation>
    <scope>NUCLEOTIDE SEQUENCE</scope>
    <source>
        <strain evidence="1">Expedition CK06-06</strain>
    </source>
</reference>
<name>X0ULT6_9ZZZZ</name>
<organism evidence="1">
    <name type="scientific">marine sediment metagenome</name>
    <dbReference type="NCBI Taxonomy" id="412755"/>
    <lineage>
        <taxon>unclassified sequences</taxon>
        <taxon>metagenomes</taxon>
        <taxon>ecological metagenomes</taxon>
    </lineage>
</organism>
<sequence>MMFVRSCQEKDQPRERRYEQIRRRAKMFYIPRPDDLTDEFLDHLEAHYLNGDNSDETMRALCIEAGLTKEPA</sequence>
<gene>
    <name evidence="1" type="ORF">S01H1_45382</name>
</gene>
<dbReference type="EMBL" id="BARS01028993">
    <property type="protein sequence ID" value="GAG00257.1"/>
    <property type="molecule type" value="Genomic_DNA"/>
</dbReference>